<keyword evidence="2" id="KW-1185">Reference proteome</keyword>
<gene>
    <name evidence="1" type="ORF">H2198_009948</name>
</gene>
<name>A0ACC2ZTJ9_9EURO</name>
<comment type="caution">
    <text evidence="1">The sequence shown here is derived from an EMBL/GenBank/DDBJ whole genome shotgun (WGS) entry which is preliminary data.</text>
</comment>
<protein>
    <submittedName>
        <fullName evidence="1">Uncharacterized protein</fullName>
    </submittedName>
</protein>
<evidence type="ECO:0000313" key="1">
    <source>
        <dbReference type="EMBL" id="KAJ9650755.1"/>
    </source>
</evidence>
<sequence>MKSHSSSDSRDRMSVPSQASQHSLASSSSSSTASPAPTVSTSRARRRGSRTLVACEACKKRKTKCSGRPAPCEACHKLDTFCHFNSRLDARRKAAYKSIALHERREFILSGILKVLKHNDSKDVNHLIDMIRSDALPQEIAACLSRNLYQLQDRGLISSLEVDEMDLVSLGLQGLFSHRGERATFISKDQTNYNGTTSKTYTVNCRDALSDHLDSSASDDLSSVNQDFHSFIKDASLASLVTTETSGSLCSEESYATVPSGYKRPMSNGGGPNSSAASGPLSVRSKRPRGNYYNPPTLECDIGEVNHRQSLERSKAQRTPSICSSAFEGSENPQGPTYNPMSSTDRLYVTFSENSRGGLDERMTRDHLESHKPMNRTPVSAEGAPSIEWHAQQWAYETENPLCRPYAFNHEVNNLGLNAAPHPAFHETIFTDHIFHNEHAFTNQNIKRNEYMGNFGRYEPEGAQLTL</sequence>
<organism evidence="1 2">
    <name type="scientific">Neophaeococcomyces mojaviensis</name>
    <dbReference type="NCBI Taxonomy" id="3383035"/>
    <lineage>
        <taxon>Eukaryota</taxon>
        <taxon>Fungi</taxon>
        <taxon>Dikarya</taxon>
        <taxon>Ascomycota</taxon>
        <taxon>Pezizomycotina</taxon>
        <taxon>Eurotiomycetes</taxon>
        <taxon>Chaetothyriomycetidae</taxon>
        <taxon>Chaetothyriales</taxon>
        <taxon>Chaetothyriales incertae sedis</taxon>
        <taxon>Neophaeococcomyces</taxon>
    </lineage>
</organism>
<proteinExistence type="predicted"/>
<evidence type="ECO:0000313" key="2">
    <source>
        <dbReference type="Proteomes" id="UP001172386"/>
    </source>
</evidence>
<reference evidence="1" key="1">
    <citation type="submission" date="2022-10" db="EMBL/GenBank/DDBJ databases">
        <title>Culturing micro-colonial fungi from biological soil crusts in the Mojave desert and describing Neophaeococcomyces mojavensis, and introducing the new genera and species Taxawa tesnikishii.</title>
        <authorList>
            <person name="Kurbessoian T."/>
            <person name="Stajich J.E."/>
        </authorList>
    </citation>
    <scope>NUCLEOTIDE SEQUENCE</scope>
    <source>
        <strain evidence="1">JES_112</strain>
    </source>
</reference>
<dbReference type="EMBL" id="JAPDRQ010000312">
    <property type="protein sequence ID" value="KAJ9650755.1"/>
    <property type="molecule type" value="Genomic_DNA"/>
</dbReference>
<dbReference type="Proteomes" id="UP001172386">
    <property type="component" value="Unassembled WGS sequence"/>
</dbReference>
<accession>A0ACC2ZTJ9</accession>